<evidence type="ECO:0000313" key="4">
    <source>
        <dbReference type="Proteomes" id="UP000198281"/>
    </source>
</evidence>
<dbReference type="EMBL" id="FZOS01000015">
    <property type="protein sequence ID" value="SNS77549.1"/>
    <property type="molecule type" value="Genomic_DNA"/>
</dbReference>
<dbReference type="NCBIfam" id="NF035944">
    <property type="entry name" value="PEPxxWA-CTERM"/>
    <property type="match status" value="1"/>
</dbReference>
<evidence type="ECO:0000256" key="1">
    <source>
        <dbReference type="SAM" id="SignalP"/>
    </source>
</evidence>
<organism evidence="3 4">
    <name type="scientific">Edaphosphingomonas laterariae</name>
    <dbReference type="NCBI Taxonomy" id="861865"/>
    <lineage>
        <taxon>Bacteria</taxon>
        <taxon>Pseudomonadati</taxon>
        <taxon>Pseudomonadota</taxon>
        <taxon>Alphaproteobacteria</taxon>
        <taxon>Sphingomonadales</taxon>
        <taxon>Rhizorhabdaceae</taxon>
        <taxon>Edaphosphingomonas</taxon>
    </lineage>
</organism>
<reference evidence="4" key="1">
    <citation type="submission" date="2017-06" db="EMBL/GenBank/DDBJ databases">
        <authorList>
            <person name="Varghese N."/>
            <person name="Submissions S."/>
        </authorList>
    </citation>
    <scope>NUCLEOTIDE SEQUENCE [LARGE SCALE GENOMIC DNA]</scope>
    <source>
        <strain evidence="4">LNB2</strain>
    </source>
</reference>
<protein>
    <submittedName>
        <fullName evidence="3">PEP-CTERM protein-sorting domain-containing protein</fullName>
    </submittedName>
</protein>
<name>A0A239H817_9SPHN</name>
<dbReference type="AlphaFoldDB" id="A0A239H817"/>
<keyword evidence="4" id="KW-1185">Reference proteome</keyword>
<gene>
    <name evidence="3" type="ORF">SAMN06295912_11574</name>
</gene>
<evidence type="ECO:0000313" key="3">
    <source>
        <dbReference type="EMBL" id="SNS77549.1"/>
    </source>
</evidence>
<proteinExistence type="predicted"/>
<dbReference type="Pfam" id="PF07589">
    <property type="entry name" value="PEP-CTERM"/>
    <property type="match status" value="1"/>
</dbReference>
<dbReference type="Proteomes" id="UP000198281">
    <property type="component" value="Unassembled WGS sequence"/>
</dbReference>
<feature type="signal peptide" evidence="1">
    <location>
        <begin position="1"/>
        <end position="21"/>
    </location>
</feature>
<feature type="chain" id="PRO_5012737661" evidence="1">
    <location>
        <begin position="22"/>
        <end position="212"/>
    </location>
</feature>
<dbReference type="InterPro" id="IPR013424">
    <property type="entry name" value="Ice-binding_C"/>
</dbReference>
<keyword evidence="1" id="KW-0732">Signal</keyword>
<dbReference type="NCBIfam" id="TIGR02595">
    <property type="entry name" value="PEP_CTERM"/>
    <property type="match status" value="1"/>
</dbReference>
<dbReference type="Gene3D" id="2.60.120.260">
    <property type="entry name" value="Galactose-binding domain-like"/>
    <property type="match status" value="1"/>
</dbReference>
<sequence>MFKALTVAALASTAVIAPAHAAIVFQSTFENVAGGPGAGQYTFVQEADGWTAGGPNNPIELQNNVAGAPAPNGGNVFVELDSSRNSSMSRVIGAGTYQLSFLYSARPGVAAGSNGIEVFLDGVLLDPPGTTDAAGGSTTNWVNVTSGYFTVDQDTTLTFAAAGASESLGGYVDNITLSAVPEPASWAMMISGFGLVGGAMRRRTVRTAVSFA</sequence>
<evidence type="ECO:0000259" key="2">
    <source>
        <dbReference type="Pfam" id="PF07589"/>
    </source>
</evidence>
<feature type="domain" description="Ice-binding protein C-terminal" evidence="2">
    <location>
        <begin position="179"/>
        <end position="203"/>
    </location>
</feature>
<accession>A0A239H817</accession>